<feature type="transmembrane region" description="Helical" evidence="2">
    <location>
        <begin position="227"/>
        <end position="253"/>
    </location>
</feature>
<evidence type="ECO:0000256" key="1">
    <source>
        <dbReference type="SAM" id="MobiDB-lite"/>
    </source>
</evidence>
<accession>A0A183USF4</accession>
<sequence length="318" mass="35359">MSHGATIIWLITTFVALFVANNTAFLARERFKRDAGSQNVANTTIASGVNIELSQDIDDAKAADSISVPDDSANRNSKGESENENIANEQKGDRDNLTASIKPIYMRGGFFFLVGVTAGYWLIVLIVTSVLCFMFICQSESDEESVEKKPEKGALLPISSDNVGGSGKKIRVKPVLDEMVKRGRRFRLVSPAVIVERRNYDPNQTKDCNGTEANAITKMPIYETTGFIVLASVAFGYWLLTAVAIGSMIYWYFLRERFKGKSEEEQGRSDSEEGDSRRNKEKSKRSRRDPFSCHEKNVILVLLLDNLGMTSSHIDNSS</sequence>
<keyword evidence="4" id="KW-1185">Reference proteome</keyword>
<feature type="region of interest" description="Disordered" evidence="1">
    <location>
        <begin position="65"/>
        <end position="92"/>
    </location>
</feature>
<feature type="compositionally biased region" description="Basic and acidic residues" evidence="1">
    <location>
        <begin position="263"/>
        <end position="278"/>
    </location>
</feature>
<feature type="transmembrane region" description="Helical" evidence="2">
    <location>
        <begin position="6"/>
        <end position="27"/>
    </location>
</feature>
<reference evidence="3 4" key="2">
    <citation type="submission" date="2018-11" db="EMBL/GenBank/DDBJ databases">
        <authorList>
            <consortium name="Pathogen Informatics"/>
        </authorList>
    </citation>
    <scope>NUCLEOTIDE SEQUENCE [LARGE SCALE GENOMIC DNA]</scope>
</reference>
<dbReference type="AlphaFoldDB" id="A0A183USF4"/>
<keyword evidence="2" id="KW-1133">Transmembrane helix</keyword>
<proteinExistence type="predicted"/>
<protein>
    <submittedName>
        <fullName evidence="3 5">Uncharacterized protein</fullName>
    </submittedName>
</protein>
<feature type="transmembrane region" description="Helical" evidence="2">
    <location>
        <begin position="110"/>
        <end position="136"/>
    </location>
</feature>
<name>A0A183USF4_TOXCA</name>
<keyword evidence="2" id="KW-0472">Membrane</keyword>
<organism evidence="4 5">
    <name type="scientific">Toxocara canis</name>
    <name type="common">Canine roundworm</name>
    <dbReference type="NCBI Taxonomy" id="6265"/>
    <lineage>
        <taxon>Eukaryota</taxon>
        <taxon>Metazoa</taxon>
        <taxon>Ecdysozoa</taxon>
        <taxon>Nematoda</taxon>
        <taxon>Chromadorea</taxon>
        <taxon>Rhabditida</taxon>
        <taxon>Spirurina</taxon>
        <taxon>Ascaridomorpha</taxon>
        <taxon>Ascaridoidea</taxon>
        <taxon>Toxocaridae</taxon>
        <taxon>Toxocara</taxon>
    </lineage>
</organism>
<evidence type="ECO:0000313" key="5">
    <source>
        <dbReference type="WBParaSite" id="TCNE_0001142401-mRNA-1"/>
    </source>
</evidence>
<evidence type="ECO:0000313" key="4">
    <source>
        <dbReference type="Proteomes" id="UP000050794"/>
    </source>
</evidence>
<feature type="region of interest" description="Disordered" evidence="1">
    <location>
        <begin position="263"/>
        <end position="290"/>
    </location>
</feature>
<dbReference type="Proteomes" id="UP000050794">
    <property type="component" value="Unassembled WGS sequence"/>
</dbReference>
<reference evidence="5" key="1">
    <citation type="submission" date="2016-06" db="UniProtKB">
        <authorList>
            <consortium name="WormBaseParasite"/>
        </authorList>
    </citation>
    <scope>IDENTIFICATION</scope>
</reference>
<evidence type="ECO:0000313" key="3">
    <source>
        <dbReference type="EMBL" id="VDM42745.1"/>
    </source>
</evidence>
<gene>
    <name evidence="3" type="ORF">TCNE_LOCUS11424</name>
</gene>
<dbReference type="WBParaSite" id="TCNE_0001142401-mRNA-1">
    <property type="protein sequence ID" value="TCNE_0001142401-mRNA-1"/>
    <property type="gene ID" value="TCNE_0001142401"/>
</dbReference>
<evidence type="ECO:0000256" key="2">
    <source>
        <dbReference type="SAM" id="Phobius"/>
    </source>
</evidence>
<dbReference type="EMBL" id="UYWY01020854">
    <property type="protein sequence ID" value="VDM42745.1"/>
    <property type="molecule type" value="Genomic_DNA"/>
</dbReference>
<keyword evidence="2" id="KW-0812">Transmembrane</keyword>